<organism evidence="5 6">
    <name type="scientific">Haematobacter massiliensis</name>
    <dbReference type="NCBI Taxonomy" id="195105"/>
    <lineage>
        <taxon>Bacteria</taxon>
        <taxon>Pseudomonadati</taxon>
        <taxon>Pseudomonadota</taxon>
        <taxon>Alphaproteobacteria</taxon>
        <taxon>Rhodobacterales</taxon>
        <taxon>Paracoccaceae</taxon>
        <taxon>Haematobacter</taxon>
    </lineage>
</organism>
<dbReference type="eggNOG" id="COG0438">
    <property type="taxonomic scope" value="Bacteria"/>
</dbReference>
<evidence type="ECO:0000256" key="2">
    <source>
        <dbReference type="ARBA" id="ARBA00022679"/>
    </source>
</evidence>
<evidence type="ECO:0000259" key="3">
    <source>
        <dbReference type="Pfam" id="PF09314"/>
    </source>
</evidence>
<dbReference type="EMBL" id="JGYG01000006">
    <property type="protein sequence ID" value="KFI29284.1"/>
    <property type="molecule type" value="Genomic_DNA"/>
</dbReference>
<dbReference type="AlphaFoldDB" id="A0A086Y4T4"/>
<dbReference type="STRING" id="195105.CN97_16555"/>
<dbReference type="InterPro" id="IPR015393">
    <property type="entry name" value="DUF1972"/>
</dbReference>
<evidence type="ECO:0000313" key="5">
    <source>
        <dbReference type="EMBL" id="KFI29284.1"/>
    </source>
</evidence>
<feature type="domain" description="Spore protein YkvP/CgeB glycosyl transferase-like" evidence="4">
    <location>
        <begin position="235"/>
        <end position="379"/>
    </location>
</feature>
<evidence type="ECO:0000259" key="4">
    <source>
        <dbReference type="Pfam" id="PF13524"/>
    </source>
</evidence>
<dbReference type="InterPro" id="IPR055259">
    <property type="entry name" value="YkvP/CgeB_Glyco_trans-like"/>
</dbReference>
<dbReference type="Gene3D" id="3.40.50.2000">
    <property type="entry name" value="Glycogen Phosphorylase B"/>
    <property type="match status" value="2"/>
</dbReference>
<dbReference type="Pfam" id="PF13524">
    <property type="entry name" value="Glyco_trans_1_2"/>
    <property type="match status" value="1"/>
</dbReference>
<feature type="domain" description="DUF1972" evidence="3">
    <location>
        <begin position="29"/>
        <end position="199"/>
    </location>
</feature>
<keyword evidence="1" id="KW-0328">Glycosyltransferase</keyword>
<evidence type="ECO:0000256" key="1">
    <source>
        <dbReference type="ARBA" id="ARBA00022676"/>
    </source>
</evidence>
<keyword evidence="6" id="KW-1185">Reference proteome</keyword>
<evidence type="ECO:0000313" key="6">
    <source>
        <dbReference type="Proteomes" id="UP000028826"/>
    </source>
</evidence>
<sequence>MANDFSRRPVVLPLNTPAGLRDAEGKPPHLAILGTRGIPAWHGGFETFAQELAPWLVEQGWRVDVYCQDETGDGASEWRGVKLIQLPVRRKGSLGSIEFDWISARHAVKGAPLVLTLGYNTALIGLLYRLSGVRNVINMDGLEWKRTKWSWPVRQWFRLNERAAVMLGNHLVADHPAIAKRLSGMTDHSRITMIPYGAESLPEADPAPLAAFGLEPQKFMLSIARVERENQTLQIVRAFSARPRGVKLAVAGGLEPGNGYHDAVRAAASQEVVFLGPVFEKEAVAALRVHTLAHIHGHTVGGTNPSLVEALGAGCPVIAHRNMFNGWVAGEEQRFFADVEELDQHITALIDSPPLRSAMSAAARMRHAARFTWEPVLRAYQAMLVQQYPVPLLGAERELSLPSLPEGDLALAGGPALHAQNAG</sequence>
<dbReference type="Pfam" id="PF09314">
    <property type="entry name" value="DUF1972"/>
    <property type="match status" value="1"/>
</dbReference>
<dbReference type="OrthoDB" id="9792269at2"/>
<comment type="caution">
    <text evidence="5">The sequence shown here is derived from an EMBL/GenBank/DDBJ whole genome shotgun (WGS) entry which is preliminary data.</text>
</comment>
<dbReference type="GO" id="GO:0016757">
    <property type="term" value="F:glycosyltransferase activity"/>
    <property type="evidence" value="ECO:0007669"/>
    <property type="project" value="UniProtKB-KW"/>
</dbReference>
<dbReference type="SUPFAM" id="SSF53756">
    <property type="entry name" value="UDP-Glycosyltransferase/glycogen phosphorylase"/>
    <property type="match status" value="1"/>
</dbReference>
<protein>
    <submittedName>
        <fullName evidence="5">Glycosyl transferase</fullName>
    </submittedName>
</protein>
<keyword evidence="2 5" id="KW-0808">Transferase</keyword>
<name>A0A086Y4T4_9RHOB</name>
<dbReference type="PANTHER" id="PTHR12526:SF510">
    <property type="entry name" value="D-INOSITOL 3-PHOSPHATE GLYCOSYLTRANSFERASE"/>
    <property type="match status" value="1"/>
</dbReference>
<dbReference type="Proteomes" id="UP000028826">
    <property type="component" value="Unassembled WGS sequence"/>
</dbReference>
<gene>
    <name evidence="5" type="ORF">CN97_16555</name>
</gene>
<reference evidence="5 6" key="1">
    <citation type="submission" date="2014-03" db="EMBL/GenBank/DDBJ databases">
        <title>Genome of Haematobacter massiliensis CCUG 47968.</title>
        <authorList>
            <person name="Wang D."/>
            <person name="Wang G."/>
        </authorList>
    </citation>
    <scope>NUCLEOTIDE SEQUENCE [LARGE SCALE GENOMIC DNA]</scope>
    <source>
        <strain evidence="5 6">CCUG 47968</strain>
    </source>
</reference>
<accession>A0A086Y4T4</accession>
<dbReference type="PANTHER" id="PTHR12526">
    <property type="entry name" value="GLYCOSYLTRANSFERASE"/>
    <property type="match status" value="1"/>
</dbReference>
<dbReference type="RefSeq" id="WP_084684095.1">
    <property type="nucleotide sequence ID" value="NZ_CAMIFG010000061.1"/>
</dbReference>
<proteinExistence type="predicted"/>